<name>A0A7X9QGC6_STRRT</name>
<feature type="domain" description="Sensor histidine kinase NatK-like C-terminal" evidence="1">
    <location>
        <begin position="39"/>
        <end position="143"/>
    </location>
</feature>
<proteinExistence type="predicted"/>
<dbReference type="Gene3D" id="3.30.565.10">
    <property type="entry name" value="Histidine kinase-like ATPase, C-terminal domain"/>
    <property type="match status" value="1"/>
</dbReference>
<comment type="caution">
    <text evidence="2">The sequence shown here is derived from an EMBL/GenBank/DDBJ whole genome shotgun (WGS) entry which is preliminary data.</text>
</comment>
<protein>
    <submittedName>
        <fullName evidence="2">Sensor histidine kinase</fullName>
    </submittedName>
</protein>
<accession>A0A7X9QGC6</accession>
<evidence type="ECO:0000313" key="2">
    <source>
        <dbReference type="EMBL" id="NMD50021.1"/>
    </source>
</evidence>
<dbReference type="PANTHER" id="PTHR40448:SF1">
    <property type="entry name" value="TWO-COMPONENT SENSOR HISTIDINE KINASE"/>
    <property type="match status" value="1"/>
</dbReference>
<dbReference type="EMBL" id="JABASA010000038">
    <property type="protein sequence ID" value="NMD50021.1"/>
    <property type="molecule type" value="Genomic_DNA"/>
</dbReference>
<reference evidence="2 3" key="1">
    <citation type="submission" date="2020-04" db="EMBL/GenBank/DDBJ databases">
        <title>MicrobeNet Type strains.</title>
        <authorList>
            <person name="Nicholson A.C."/>
        </authorList>
    </citation>
    <scope>NUCLEOTIDE SEQUENCE [LARGE SCALE GENOMIC DNA]</scope>
    <source>
        <strain evidence="2 3">DSM 22768</strain>
    </source>
</reference>
<dbReference type="Pfam" id="PF14501">
    <property type="entry name" value="HATPase_c_5"/>
    <property type="match status" value="1"/>
</dbReference>
<dbReference type="GO" id="GO:0016301">
    <property type="term" value="F:kinase activity"/>
    <property type="evidence" value="ECO:0007669"/>
    <property type="project" value="UniProtKB-KW"/>
</dbReference>
<keyword evidence="2" id="KW-0418">Kinase</keyword>
<dbReference type="InterPro" id="IPR036890">
    <property type="entry name" value="HATPase_C_sf"/>
</dbReference>
<dbReference type="AlphaFoldDB" id="A0A7X9QGC6"/>
<evidence type="ECO:0000259" key="1">
    <source>
        <dbReference type="Pfam" id="PF14501"/>
    </source>
</evidence>
<gene>
    <name evidence="2" type="ORF">HHO37_10335</name>
</gene>
<keyword evidence="2" id="KW-0808">Transferase</keyword>
<dbReference type="GO" id="GO:0042802">
    <property type="term" value="F:identical protein binding"/>
    <property type="evidence" value="ECO:0007669"/>
    <property type="project" value="TreeGrafter"/>
</dbReference>
<organism evidence="2 3">
    <name type="scientific">Streptococcus ratti</name>
    <dbReference type="NCBI Taxonomy" id="1341"/>
    <lineage>
        <taxon>Bacteria</taxon>
        <taxon>Bacillati</taxon>
        <taxon>Bacillota</taxon>
        <taxon>Bacilli</taxon>
        <taxon>Lactobacillales</taxon>
        <taxon>Streptococcaceae</taxon>
        <taxon>Streptococcus</taxon>
    </lineage>
</organism>
<dbReference type="PANTHER" id="PTHR40448">
    <property type="entry name" value="TWO-COMPONENT SENSOR HISTIDINE KINASE"/>
    <property type="match status" value="1"/>
</dbReference>
<evidence type="ECO:0000313" key="3">
    <source>
        <dbReference type="Proteomes" id="UP000532121"/>
    </source>
</evidence>
<sequence>MIEDEAIKSVVLSKINQAHYKGLNLAFEIVSPIGKPNMPLVDFIRILSIFMDNAIEAAQGTKDHLLQFSYFKDGNKTVLIVGNSLDDHSEKINLNQLYKLGSSNKGENRGTGLANVKQLISRFPHLNLKTHRRTDYFRQTLEIWDEEID</sequence>
<dbReference type="Proteomes" id="UP000532121">
    <property type="component" value="Unassembled WGS sequence"/>
</dbReference>
<dbReference type="SUPFAM" id="SSF55874">
    <property type="entry name" value="ATPase domain of HSP90 chaperone/DNA topoisomerase II/histidine kinase"/>
    <property type="match status" value="1"/>
</dbReference>
<dbReference type="RefSeq" id="WP_193524095.1">
    <property type="nucleotide sequence ID" value="NZ_JABASA010000038.1"/>
</dbReference>
<dbReference type="InterPro" id="IPR032834">
    <property type="entry name" value="NatK-like_C"/>
</dbReference>